<comment type="similarity">
    <text evidence="1">Belongs to the AB hydrolase superfamily. AB hydrolase 2 family.</text>
</comment>
<name>A0A839SUC8_9PROT</name>
<gene>
    <name evidence="4" type="ORF">FHR98_001613</name>
</gene>
<organism evidence="4 5">
    <name type="scientific">Limibacillus halophilus</name>
    <dbReference type="NCBI Taxonomy" id="1579333"/>
    <lineage>
        <taxon>Bacteria</taxon>
        <taxon>Pseudomonadati</taxon>
        <taxon>Pseudomonadota</taxon>
        <taxon>Alphaproteobacteria</taxon>
        <taxon>Rhodospirillales</taxon>
        <taxon>Rhodovibrionaceae</taxon>
        <taxon>Limibacillus</taxon>
    </lineage>
</organism>
<dbReference type="InterPro" id="IPR003140">
    <property type="entry name" value="PLipase/COase/thioEstase"/>
</dbReference>
<feature type="domain" description="Phospholipase/carboxylesterase/thioesterase" evidence="3">
    <location>
        <begin position="16"/>
        <end position="215"/>
    </location>
</feature>
<dbReference type="Proteomes" id="UP000581135">
    <property type="component" value="Unassembled WGS sequence"/>
</dbReference>
<dbReference type="GO" id="GO:0016787">
    <property type="term" value="F:hydrolase activity"/>
    <property type="evidence" value="ECO:0007669"/>
    <property type="project" value="UniProtKB-KW"/>
</dbReference>
<dbReference type="RefSeq" id="WP_183416136.1">
    <property type="nucleotide sequence ID" value="NZ_JACHXA010000003.1"/>
</dbReference>
<dbReference type="EMBL" id="JACHXA010000003">
    <property type="protein sequence ID" value="MBB3065334.1"/>
    <property type="molecule type" value="Genomic_DNA"/>
</dbReference>
<sequence>MALKELDGPRAEPASGGPAKSLVIFLHGLGADGNDLIGLAPLLSQVLPDTAFVSPNAPDPCDMAPSGYQWFSLQDRSSGQVLSGVQAAAPQLEAFIAREAEHYGLSLGSVALVGFSQGTMMSLYVAPRLAETVAGVVGYSGALVAPERLPQEIKVRPPILLIHGDADPVVPSAALTAATQALLSMQFKVMSDLRPGLGHSIDEEGLSLGAAFLRQVLVEGGLPEKT</sequence>
<dbReference type="SUPFAM" id="SSF53474">
    <property type="entry name" value="alpha/beta-Hydrolases"/>
    <property type="match status" value="1"/>
</dbReference>
<dbReference type="AlphaFoldDB" id="A0A839SUC8"/>
<evidence type="ECO:0000313" key="5">
    <source>
        <dbReference type="Proteomes" id="UP000581135"/>
    </source>
</evidence>
<dbReference type="InterPro" id="IPR050565">
    <property type="entry name" value="LYPA1-2/EST-like"/>
</dbReference>
<evidence type="ECO:0000256" key="1">
    <source>
        <dbReference type="ARBA" id="ARBA00006499"/>
    </source>
</evidence>
<evidence type="ECO:0000259" key="3">
    <source>
        <dbReference type="Pfam" id="PF02230"/>
    </source>
</evidence>
<dbReference type="PANTHER" id="PTHR10655:SF17">
    <property type="entry name" value="LYSOPHOSPHOLIPASE-LIKE PROTEIN 1"/>
    <property type="match status" value="1"/>
</dbReference>
<dbReference type="InterPro" id="IPR029058">
    <property type="entry name" value="AB_hydrolase_fold"/>
</dbReference>
<dbReference type="PANTHER" id="PTHR10655">
    <property type="entry name" value="LYSOPHOSPHOLIPASE-RELATED"/>
    <property type="match status" value="1"/>
</dbReference>
<proteinExistence type="inferred from homology"/>
<evidence type="ECO:0000256" key="2">
    <source>
        <dbReference type="ARBA" id="ARBA00022801"/>
    </source>
</evidence>
<dbReference type="Pfam" id="PF02230">
    <property type="entry name" value="Abhydrolase_2"/>
    <property type="match status" value="1"/>
</dbReference>
<keyword evidence="5" id="KW-1185">Reference proteome</keyword>
<comment type="caution">
    <text evidence="4">The sequence shown here is derived from an EMBL/GenBank/DDBJ whole genome shotgun (WGS) entry which is preliminary data.</text>
</comment>
<protein>
    <submittedName>
        <fullName evidence="4">Phospholipase/carboxylesterase</fullName>
    </submittedName>
</protein>
<evidence type="ECO:0000313" key="4">
    <source>
        <dbReference type="EMBL" id="MBB3065334.1"/>
    </source>
</evidence>
<accession>A0A839SUC8</accession>
<reference evidence="4 5" key="1">
    <citation type="submission" date="2020-08" db="EMBL/GenBank/DDBJ databases">
        <title>Genomic Encyclopedia of Type Strains, Phase III (KMG-III): the genomes of soil and plant-associated and newly described type strains.</title>
        <authorList>
            <person name="Whitman W."/>
        </authorList>
    </citation>
    <scope>NUCLEOTIDE SEQUENCE [LARGE SCALE GENOMIC DNA]</scope>
    <source>
        <strain evidence="4 5">CECT 8803</strain>
    </source>
</reference>
<dbReference type="Gene3D" id="3.40.50.1820">
    <property type="entry name" value="alpha/beta hydrolase"/>
    <property type="match status" value="1"/>
</dbReference>
<keyword evidence="2" id="KW-0378">Hydrolase</keyword>